<dbReference type="AlphaFoldDB" id="A0A1G9V4P7"/>
<organism evidence="2 3">
    <name type="scientific">Allokutzneria albata</name>
    <name type="common">Kibdelosporangium albatum</name>
    <dbReference type="NCBI Taxonomy" id="211114"/>
    <lineage>
        <taxon>Bacteria</taxon>
        <taxon>Bacillati</taxon>
        <taxon>Actinomycetota</taxon>
        <taxon>Actinomycetes</taxon>
        <taxon>Pseudonocardiales</taxon>
        <taxon>Pseudonocardiaceae</taxon>
        <taxon>Allokutzneria</taxon>
    </lineage>
</organism>
<dbReference type="Gene3D" id="3.40.50.720">
    <property type="entry name" value="NAD(P)-binding Rossmann-like Domain"/>
    <property type="match status" value="1"/>
</dbReference>
<evidence type="ECO:0000313" key="2">
    <source>
        <dbReference type="EMBL" id="SDM67090.1"/>
    </source>
</evidence>
<proteinExistence type="predicted"/>
<keyword evidence="3" id="KW-1185">Reference proteome</keyword>
<evidence type="ECO:0000313" key="3">
    <source>
        <dbReference type="Proteomes" id="UP000183376"/>
    </source>
</evidence>
<dbReference type="EMBL" id="LT629701">
    <property type="protein sequence ID" value="SDM67090.1"/>
    <property type="molecule type" value="Genomic_DNA"/>
</dbReference>
<dbReference type="eggNOG" id="COG0451">
    <property type="taxonomic scope" value="Bacteria"/>
</dbReference>
<dbReference type="Pfam" id="PF01370">
    <property type="entry name" value="Epimerase"/>
    <property type="match status" value="1"/>
</dbReference>
<reference evidence="2 3" key="1">
    <citation type="submission" date="2016-10" db="EMBL/GenBank/DDBJ databases">
        <authorList>
            <person name="de Groot N.N."/>
        </authorList>
    </citation>
    <scope>NUCLEOTIDE SEQUENCE [LARGE SCALE GENOMIC DNA]</scope>
    <source>
        <strain evidence="2 3">DSM 44149</strain>
    </source>
</reference>
<accession>A0A1G9V4P7</accession>
<dbReference type="InterPro" id="IPR036291">
    <property type="entry name" value="NAD(P)-bd_dom_sf"/>
</dbReference>
<sequence length="270" mass="29177">MKTVCVIGGSRHFGRDLVLNLRDAGVGVTLVNRGSTAPPPGVDHLVTDRADLDAALGTRTFDVVVDQVCYTRADAETAVEAFAGRTARYVMTSTIEVYEHVRAEAPLPETAVDLHATAPQGYGQGKREAEAVFATTAPFDFVAVRSGHVLGGNDFTGRLAHYVDRVRDGRPIVVRPRNHPSSFIHHREIAELLGWAALADFTGPVNARSHGELSVFALCEQIPGDPVFEVGEDASPFAFGHYYGMDNSRAAELGFTFSRTEDWLPEVVGA</sequence>
<dbReference type="SUPFAM" id="SSF51735">
    <property type="entry name" value="NAD(P)-binding Rossmann-fold domains"/>
    <property type="match status" value="1"/>
</dbReference>
<evidence type="ECO:0000259" key="1">
    <source>
        <dbReference type="Pfam" id="PF01370"/>
    </source>
</evidence>
<gene>
    <name evidence="2" type="ORF">SAMN04489726_2825</name>
</gene>
<feature type="domain" description="NAD-dependent epimerase/dehydratase" evidence="1">
    <location>
        <begin position="4"/>
        <end position="197"/>
    </location>
</feature>
<name>A0A1G9V4P7_ALLAB</name>
<dbReference type="OrthoDB" id="9809586at2"/>
<dbReference type="InterPro" id="IPR001509">
    <property type="entry name" value="Epimerase_deHydtase"/>
</dbReference>
<dbReference type="Proteomes" id="UP000183376">
    <property type="component" value="Chromosome I"/>
</dbReference>
<dbReference type="RefSeq" id="WP_030431240.1">
    <property type="nucleotide sequence ID" value="NZ_JOEF01000018.1"/>
</dbReference>
<dbReference type="STRING" id="211114.SAMN04489726_2825"/>
<protein>
    <submittedName>
        <fullName evidence="2">Nucleoside-diphosphate-sugar epimerase</fullName>
    </submittedName>
</protein>